<dbReference type="AlphaFoldDB" id="A0A117RGF9"/>
<gene>
    <name evidence="2" type="ORF">AQJ66_04830</name>
</gene>
<dbReference type="STRING" id="285568.AQJ66_04830"/>
<feature type="domain" description="IPT/TIG" evidence="1">
    <location>
        <begin position="15"/>
        <end position="97"/>
    </location>
</feature>
<dbReference type="CDD" id="cd00603">
    <property type="entry name" value="IPT_PCSR"/>
    <property type="match status" value="1"/>
</dbReference>
<dbReference type="EMBL" id="LMWX01000007">
    <property type="protein sequence ID" value="KUN89489.1"/>
    <property type="molecule type" value="Genomic_DNA"/>
</dbReference>
<dbReference type="RefSeq" id="WP_061917066.1">
    <property type="nucleotide sequence ID" value="NZ_JBEYBH010000005.1"/>
</dbReference>
<dbReference type="InterPro" id="IPR002909">
    <property type="entry name" value="IPT_dom"/>
</dbReference>
<dbReference type="Proteomes" id="UP000053024">
    <property type="component" value="Unassembled WGS sequence"/>
</dbReference>
<feature type="domain" description="IPT/TIG" evidence="1">
    <location>
        <begin position="104"/>
        <end position="185"/>
    </location>
</feature>
<keyword evidence="3" id="KW-1185">Reference proteome</keyword>
<proteinExistence type="predicted"/>
<accession>A0A117RGF9</accession>
<dbReference type="Gene3D" id="2.60.40.10">
    <property type="entry name" value="Immunoglobulins"/>
    <property type="match status" value="3"/>
</dbReference>
<sequence length="271" mass="25658">MSVELTPGLPSILSQPTLFAAVPGFGPTGGGNTVLLIGANLGGATSVTFGGVPATILSQDPFGFLIAVVAPPHAAGNVSVVVTTAAGASTPANYTYVAPPPPQPPTAIGIAPQTGPTTGGTPFLIVGTNLTGASVTFGGVPATNVNVIGGVVLTGLTPPGTAGNVAVQVTTPAGTATVTGGFTYITPILPVVASITPSTGTTAGGTPFVLTGSNLTGAQVTFGGVAATNVVVDATGTIAAGLTPPGAAGNVAVVVTTPTGSATVTGGFTYQ</sequence>
<dbReference type="InterPro" id="IPR014756">
    <property type="entry name" value="Ig_E-set"/>
</dbReference>
<feature type="domain" description="IPT/TIG" evidence="1">
    <location>
        <begin position="189"/>
        <end position="271"/>
    </location>
</feature>
<dbReference type="GO" id="GO:0005975">
    <property type="term" value="P:carbohydrate metabolic process"/>
    <property type="evidence" value="ECO:0007669"/>
    <property type="project" value="UniProtKB-ARBA"/>
</dbReference>
<dbReference type="SUPFAM" id="SSF81296">
    <property type="entry name" value="E set domains"/>
    <property type="match status" value="3"/>
</dbReference>
<evidence type="ECO:0000259" key="1">
    <source>
        <dbReference type="SMART" id="SM00429"/>
    </source>
</evidence>
<organism evidence="2 3">
    <name type="scientific">Streptomyces bungoensis</name>
    <dbReference type="NCBI Taxonomy" id="285568"/>
    <lineage>
        <taxon>Bacteria</taxon>
        <taxon>Bacillati</taxon>
        <taxon>Actinomycetota</taxon>
        <taxon>Actinomycetes</taxon>
        <taxon>Kitasatosporales</taxon>
        <taxon>Streptomycetaceae</taxon>
        <taxon>Streptomyces</taxon>
    </lineage>
</organism>
<dbReference type="InterPro" id="IPR013783">
    <property type="entry name" value="Ig-like_fold"/>
</dbReference>
<reference evidence="2 3" key="1">
    <citation type="submission" date="2015-10" db="EMBL/GenBank/DDBJ databases">
        <title>Draft genome sequence of Streptomyces bungoensis DSM 41781, type strain for the species Streptomyces bungoensis.</title>
        <authorList>
            <person name="Ruckert C."/>
            <person name="Winkler A."/>
            <person name="Kalinowski J."/>
            <person name="Kampfer P."/>
            <person name="Glaeser S."/>
        </authorList>
    </citation>
    <scope>NUCLEOTIDE SEQUENCE [LARGE SCALE GENOMIC DNA]</scope>
    <source>
        <strain evidence="2 3">DSM 41781</strain>
    </source>
</reference>
<dbReference type="Pfam" id="PF01833">
    <property type="entry name" value="TIG"/>
    <property type="match status" value="3"/>
</dbReference>
<comment type="caution">
    <text evidence="2">The sequence shown here is derived from an EMBL/GenBank/DDBJ whole genome shotgun (WGS) entry which is preliminary data.</text>
</comment>
<evidence type="ECO:0000313" key="3">
    <source>
        <dbReference type="Proteomes" id="UP000053024"/>
    </source>
</evidence>
<evidence type="ECO:0000313" key="2">
    <source>
        <dbReference type="EMBL" id="KUN89489.1"/>
    </source>
</evidence>
<dbReference type="OrthoDB" id="4184259at2"/>
<dbReference type="SMART" id="SM00429">
    <property type="entry name" value="IPT"/>
    <property type="match status" value="3"/>
</dbReference>
<name>A0A117RGF9_9ACTN</name>
<protein>
    <recommendedName>
        <fullName evidence="1">IPT/TIG domain-containing protein</fullName>
    </recommendedName>
</protein>